<keyword evidence="4" id="KW-0378">Hydrolase</keyword>
<accession>A0AA38HEF4</accession>
<keyword evidence="9" id="KW-1185">Reference proteome</keyword>
<dbReference type="SUPFAM" id="SSF82171">
    <property type="entry name" value="DPP6 N-terminal domain-like"/>
    <property type="match status" value="1"/>
</dbReference>
<evidence type="ECO:0000313" key="8">
    <source>
        <dbReference type="EMBL" id="KAI9639183.1"/>
    </source>
</evidence>
<dbReference type="FunFam" id="3.40.50.1820:FF:000028">
    <property type="entry name" value="S9 family peptidase"/>
    <property type="match status" value="1"/>
</dbReference>
<dbReference type="RefSeq" id="XP_052948960.1">
    <property type="nucleotide sequence ID" value="XM_053090611.1"/>
</dbReference>
<dbReference type="SUPFAM" id="SSF53474">
    <property type="entry name" value="alpha/beta-Hydrolases"/>
    <property type="match status" value="1"/>
</dbReference>
<evidence type="ECO:0000313" key="9">
    <source>
        <dbReference type="Proteomes" id="UP001164286"/>
    </source>
</evidence>
<dbReference type="Gene3D" id="3.40.50.1820">
    <property type="entry name" value="alpha/beta hydrolase"/>
    <property type="match status" value="1"/>
</dbReference>
<evidence type="ECO:0000256" key="4">
    <source>
        <dbReference type="ARBA" id="ARBA00022801"/>
    </source>
</evidence>
<sequence>MLRAIAALSLALPCLAFTAQDMLSAPRPQAPILSPGKDLALNIVDEWDAKTDHMSRTLYLLNLTSVSEPTKVLTSTPAHLASPFWLSSDRFAYLNSTTLLDTALNGTSIEILTFPFSPSDLQLHEKSETLYFTAQIWEGSGLEDVERGDKAYMERGYEAEVFDELFIRHWDTWRIPGKVWTVGSVHLPTKRYRDMFGSSAFHKFYQKMDAPAYTLSETHMAITVKPAHLNDALHTRTDIYVIPLINSDARLITPHAHGAISSVTFDKTGHKIAWLEMAEDGYEADQNKVRCRSSKSGKWDDIVDERVKSWYRSPTVIEFSDSVGLLLLAEWYGRNRAYALIDRFWEVPFAINGSISSIKQVSEDAVLVTASSFASPANSWMLNTTSGDARQLTEWTKPMSKVQAGELWFKGADGRDVMAWVMRPTRDVQRKDGKVPMAFLIHGGPQGAWEDTWSTRWNPALFAEKGYFVVAVNPTGSTGYGQDFTDRIQSEWGGRPFKDLLAGYHAALKTFPEIDPERTAALGASYGGYMANWIQGHNDQFGFKAIVCHDGIFDTSTSYYTTEEVWFPNHEFGGDMVSSSAMYQKWNPMNHVSEWSTPELVIHGGKDYRLVASQGIAAFTALQTRGVPSRFLYFPNENHWVLSPRNSMKWHHEVFRWLAEWVGVEGPEGVEERVQISGAGRLKDQSGQLVL</sequence>
<protein>
    <recommendedName>
        <fullName evidence="5">Dipeptidyl-peptidase V</fullName>
    </recommendedName>
</protein>
<dbReference type="GO" id="GO:0006508">
    <property type="term" value="P:proteolysis"/>
    <property type="evidence" value="ECO:0007669"/>
    <property type="project" value="UniProtKB-KW"/>
</dbReference>
<comment type="caution">
    <text evidence="8">The sequence shown here is derived from an EMBL/GenBank/DDBJ whole genome shotgun (WGS) entry which is preliminary data.</text>
</comment>
<evidence type="ECO:0000256" key="1">
    <source>
        <dbReference type="ARBA" id="ARBA00010040"/>
    </source>
</evidence>
<dbReference type="EMBL" id="JAKWFO010000001">
    <property type="protein sequence ID" value="KAI9639183.1"/>
    <property type="molecule type" value="Genomic_DNA"/>
</dbReference>
<dbReference type="PANTHER" id="PTHR42776">
    <property type="entry name" value="SERINE PEPTIDASE S9 FAMILY MEMBER"/>
    <property type="match status" value="1"/>
</dbReference>
<dbReference type="Proteomes" id="UP001164286">
    <property type="component" value="Unassembled WGS sequence"/>
</dbReference>
<dbReference type="AlphaFoldDB" id="A0AA38HEF4"/>
<dbReference type="Pfam" id="PF00326">
    <property type="entry name" value="Peptidase_S9"/>
    <property type="match status" value="1"/>
</dbReference>
<dbReference type="InterPro" id="IPR001375">
    <property type="entry name" value="Peptidase_S9_cat"/>
</dbReference>
<evidence type="ECO:0000256" key="2">
    <source>
        <dbReference type="ARBA" id="ARBA00022670"/>
    </source>
</evidence>
<feature type="chain" id="PRO_5041344778" description="Dipeptidyl-peptidase V" evidence="6">
    <location>
        <begin position="17"/>
        <end position="691"/>
    </location>
</feature>
<dbReference type="GO" id="GO:0004252">
    <property type="term" value="F:serine-type endopeptidase activity"/>
    <property type="evidence" value="ECO:0007669"/>
    <property type="project" value="TreeGrafter"/>
</dbReference>
<dbReference type="GeneID" id="77729816"/>
<feature type="signal peptide" evidence="6">
    <location>
        <begin position="1"/>
        <end position="16"/>
    </location>
</feature>
<proteinExistence type="inferred from homology"/>
<dbReference type="PANTHER" id="PTHR42776:SF13">
    <property type="entry name" value="DIPEPTIDYL-PEPTIDASE 5"/>
    <property type="match status" value="1"/>
</dbReference>
<evidence type="ECO:0000256" key="6">
    <source>
        <dbReference type="SAM" id="SignalP"/>
    </source>
</evidence>
<comment type="similarity">
    <text evidence="1">Belongs to the peptidase S9C family.</text>
</comment>
<keyword evidence="2" id="KW-0645">Protease</keyword>
<reference evidence="8" key="1">
    <citation type="journal article" date="2022" name="G3 (Bethesda)">
        <title>High quality genome of the basidiomycete yeast Dioszegia hungarica PDD-24b-2 isolated from cloud water.</title>
        <authorList>
            <person name="Jarrige D."/>
            <person name="Haridas S."/>
            <person name="Bleykasten-Grosshans C."/>
            <person name="Joly M."/>
            <person name="Nadalig T."/>
            <person name="Sancelme M."/>
            <person name="Vuilleumier S."/>
            <person name="Grigoriev I.V."/>
            <person name="Amato P."/>
            <person name="Bringel F."/>
        </authorList>
    </citation>
    <scope>NUCLEOTIDE SEQUENCE</scope>
    <source>
        <strain evidence="8">PDD-24b-2</strain>
    </source>
</reference>
<evidence type="ECO:0000256" key="5">
    <source>
        <dbReference type="ARBA" id="ARBA00032829"/>
    </source>
</evidence>
<feature type="domain" description="Peptidase S9 prolyl oligopeptidase catalytic" evidence="7">
    <location>
        <begin position="453"/>
        <end position="663"/>
    </location>
</feature>
<dbReference type="InterPro" id="IPR029058">
    <property type="entry name" value="AB_hydrolase_fold"/>
</dbReference>
<organism evidence="8 9">
    <name type="scientific">Dioszegia hungarica</name>
    <dbReference type="NCBI Taxonomy" id="4972"/>
    <lineage>
        <taxon>Eukaryota</taxon>
        <taxon>Fungi</taxon>
        <taxon>Dikarya</taxon>
        <taxon>Basidiomycota</taxon>
        <taxon>Agaricomycotina</taxon>
        <taxon>Tremellomycetes</taxon>
        <taxon>Tremellales</taxon>
        <taxon>Bulleribasidiaceae</taxon>
        <taxon>Dioszegia</taxon>
    </lineage>
</organism>
<name>A0AA38HEF4_9TREE</name>
<gene>
    <name evidence="8" type="ORF">MKK02DRAFT_39474</name>
</gene>
<keyword evidence="3 6" id="KW-0732">Signal</keyword>
<evidence type="ECO:0000259" key="7">
    <source>
        <dbReference type="Pfam" id="PF00326"/>
    </source>
</evidence>
<evidence type="ECO:0000256" key="3">
    <source>
        <dbReference type="ARBA" id="ARBA00022729"/>
    </source>
</evidence>